<protein>
    <submittedName>
        <fullName evidence="2">Uncharacterized protein</fullName>
    </submittedName>
</protein>
<proteinExistence type="predicted"/>
<feature type="non-terminal residue" evidence="2">
    <location>
        <position position="1"/>
    </location>
</feature>
<evidence type="ECO:0000256" key="1">
    <source>
        <dbReference type="SAM" id="MobiDB-lite"/>
    </source>
</evidence>
<feature type="region of interest" description="Disordered" evidence="1">
    <location>
        <begin position="1"/>
        <end position="32"/>
    </location>
</feature>
<dbReference type="EMBL" id="BGPR01011568">
    <property type="protein sequence ID" value="GBN51938.1"/>
    <property type="molecule type" value="Genomic_DNA"/>
</dbReference>
<dbReference type="Proteomes" id="UP000499080">
    <property type="component" value="Unassembled WGS sequence"/>
</dbReference>
<accession>A0A4Y2PIY6</accession>
<comment type="caution">
    <text evidence="2">The sequence shown here is derived from an EMBL/GenBank/DDBJ whole genome shotgun (WGS) entry which is preliminary data.</text>
</comment>
<sequence>FLNDRSGLAVRSQFRSRRASGSKPDSPNDPPCMSPIARHAVAKCPPVAVVWKWKFGEGKLEVLNFNFHANLHNHYNLGLLGLRNLDQGNMKIWLCVDI</sequence>
<reference evidence="2 3" key="1">
    <citation type="journal article" date="2019" name="Sci. Rep.">
        <title>Orb-weaving spider Araneus ventricosus genome elucidates the spidroin gene catalogue.</title>
        <authorList>
            <person name="Kono N."/>
            <person name="Nakamura H."/>
            <person name="Ohtoshi R."/>
            <person name="Moran D.A.P."/>
            <person name="Shinohara A."/>
            <person name="Yoshida Y."/>
            <person name="Fujiwara M."/>
            <person name="Mori M."/>
            <person name="Tomita M."/>
            <person name="Arakawa K."/>
        </authorList>
    </citation>
    <scope>NUCLEOTIDE SEQUENCE [LARGE SCALE GENOMIC DNA]</scope>
</reference>
<evidence type="ECO:0000313" key="3">
    <source>
        <dbReference type="Proteomes" id="UP000499080"/>
    </source>
</evidence>
<dbReference type="AlphaFoldDB" id="A0A4Y2PIY6"/>
<organism evidence="2 3">
    <name type="scientific">Araneus ventricosus</name>
    <name type="common">Orbweaver spider</name>
    <name type="synonym">Epeira ventricosa</name>
    <dbReference type="NCBI Taxonomy" id="182803"/>
    <lineage>
        <taxon>Eukaryota</taxon>
        <taxon>Metazoa</taxon>
        <taxon>Ecdysozoa</taxon>
        <taxon>Arthropoda</taxon>
        <taxon>Chelicerata</taxon>
        <taxon>Arachnida</taxon>
        <taxon>Araneae</taxon>
        <taxon>Araneomorphae</taxon>
        <taxon>Entelegynae</taxon>
        <taxon>Araneoidea</taxon>
        <taxon>Araneidae</taxon>
        <taxon>Araneus</taxon>
    </lineage>
</organism>
<gene>
    <name evidence="2" type="ORF">AVEN_201738_1</name>
</gene>
<evidence type="ECO:0000313" key="2">
    <source>
        <dbReference type="EMBL" id="GBN51938.1"/>
    </source>
</evidence>
<name>A0A4Y2PIY6_ARAVE</name>
<keyword evidence="3" id="KW-1185">Reference proteome</keyword>